<keyword evidence="3" id="KW-0479">Metal-binding</keyword>
<dbReference type="Gene3D" id="3.30.40.10">
    <property type="entry name" value="Zinc/RING finger domain, C3HC4 (zinc finger)"/>
    <property type="match status" value="1"/>
</dbReference>
<feature type="transmembrane region" description="Helical" evidence="9">
    <location>
        <begin position="92"/>
        <end position="114"/>
    </location>
</feature>
<protein>
    <recommendedName>
        <fullName evidence="10">RING-type domain-containing protein</fullName>
    </recommendedName>
</protein>
<accession>T1IXZ0</accession>
<evidence type="ECO:0000256" key="2">
    <source>
        <dbReference type="ARBA" id="ARBA00022692"/>
    </source>
</evidence>
<dbReference type="GO" id="GO:0016020">
    <property type="term" value="C:membrane"/>
    <property type="evidence" value="ECO:0007669"/>
    <property type="project" value="UniProtKB-SubCell"/>
</dbReference>
<dbReference type="GO" id="GO:0008270">
    <property type="term" value="F:zinc ion binding"/>
    <property type="evidence" value="ECO:0007669"/>
    <property type="project" value="UniProtKB-KW"/>
</dbReference>
<dbReference type="PROSITE" id="PS50089">
    <property type="entry name" value="ZF_RING_2"/>
    <property type="match status" value="1"/>
</dbReference>
<dbReference type="AlphaFoldDB" id="T1IXZ0"/>
<keyword evidence="7 9" id="KW-0472">Membrane</keyword>
<reference evidence="11" key="2">
    <citation type="submission" date="2015-02" db="UniProtKB">
        <authorList>
            <consortium name="EnsemblMetazoa"/>
        </authorList>
    </citation>
    <scope>IDENTIFICATION</scope>
</reference>
<evidence type="ECO:0000256" key="9">
    <source>
        <dbReference type="SAM" id="Phobius"/>
    </source>
</evidence>
<dbReference type="EnsemblMetazoa" id="SMAR006088-RA">
    <property type="protein sequence ID" value="SMAR006088-PA"/>
    <property type="gene ID" value="SMAR006088"/>
</dbReference>
<dbReference type="InterPro" id="IPR001841">
    <property type="entry name" value="Znf_RING"/>
</dbReference>
<dbReference type="PANTHER" id="PTHR46539">
    <property type="entry name" value="E3 UBIQUITIN-PROTEIN LIGASE ATL42"/>
    <property type="match status" value="1"/>
</dbReference>
<keyword evidence="12" id="KW-1185">Reference proteome</keyword>
<evidence type="ECO:0000256" key="5">
    <source>
        <dbReference type="ARBA" id="ARBA00022833"/>
    </source>
</evidence>
<feature type="domain" description="RING-type" evidence="10">
    <location>
        <begin position="39"/>
        <end position="80"/>
    </location>
</feature>
<dbReference type="HOGENOM" id="CLU_1344765_0_0_1"/>
<keyword evidence="4 8" id="KW-0863">Zinc-finger</keyword>
<keyword evidence="2 9" id="KW-0812">Transmembrane</keyword>
<evidence type="ECO:0000313" key="11">
    <source>
        <dbReference type="EnsemblMetazoa" id="SMAR006088-PA"/>
    </source>
</evidence>
<evidence type="ECO:0000256" key="7">
    <source>
        <dbReference type="ARBA" id="ARBA00023136"/>
    </source>
</evidence>
<dbReference type="Proteomes" id="UP000014500">
    <property type="component" value="Unassembled WGS sequence"/>
</dbReference>
<dbReference type="Pfam" id="PF13639">
    <property type="entry name" value="zf-RING_2"/>
    <property type="match status" value="1"/>
</dbReference>
<dbReference type="eggNOG" id="KOG0800">
    <property type="taxonomic scope" value="Eukaryota"/>
</dbReference>
<dbReference type="PANTHER" id="PTHR46539:SF1">
    <property type="entry name" value="E3 UBIQUITIN-PROTEIN LIGASE ATL42"/>
    <property type="match status" value="1"/>
</dbReference>
<dbReference type="SUPFAM" id="SSF57850">
    <property type="entry name" value="RING/U-box"/>
    <property type="match status" value="1"/>
</dbReference>
<evidence type="ECO:0000313" key="12">
    <source>
        <dbReference type="Proteomes" id="UP000014500"/>
    </source>
</evidence>
<evidence type="ECO:0000256" key="4">
    <source>
        <dbReference type="ARBA" id="ARBA00022771"/>
    </source>
</evidence>
<proteinExistence type="predicted"/>
<keyword evidence="6 9" id="KW-1133">Transmembrane helix</keyword>
<reference evidence="12" key="1">
    <citation type="submission" date="2011-05" db="EMBL/GenBank/DDBJ databases">
        <authorList>
            <person name="Richards S.R."/>
            <person name="Qu J."/>
            <person name="Jiang H."/>
            <person name="Jhangiani S.N."/>
            <person name="Agravi P."/>
            <person name="Goodspeed R."/>
            <person name="Gross S."/>
            <person name="Mandapat C."/>
            <person name="Jackson L."/>
            <person name="Mathew T."/>
            <person name="Pu L."/>
            <person name="Thornton R."/>
            <person name="Saada N."/>
            <person name="Wilczek-Boney K.B."/>
            <person name="Lee S."/>
            <person name="Kovar C."/>
            <person name="Wu Y."/>
            <person name="Scherer S.E."/>
            <person name="Worley K.C."/>
            <person name="Muzny D.M."/>
            <person name="Gibbs R."/>
        </authorList>
    </citation>
    <scope>NUCLEOTIDE SEQUENCE</scope>
    <source>
        <strain evidence="12">Brora</strain>
    </source>
</reference>
<sequence length="204" mass="23595">MIHKSPSCVFIRKFPQCDYPTADSISSMKFISEELNTCCTICLEELNSYWFVTKLPCKHSFHSCCICTWLSDHITCPVCRMEINHPLKDSRIILWMLFNVALFAFVMSILTWMINHRKSLSEGCGDPKRFLGIIPFCVNINSAYVNVVPATLKQHHIAMTRSQQCVSICVNRRFETKAKTKNQLTYLLSLIYKFRMSQDMNSVS</sequence>
<comment type="subcellular location">
    <subcellularLocation>
        <location evidence="1">Membrane</location>
    </subcellularLocation>
</comment>
<organism evidence="11 12">
    <name type="scientific">Strigamia maritima</name>
    <name type="common">European centipede</name>
    <name type="synonym">Geophilus maritimus</name>
    <dbReference type="NCBI Taxonomy" id="126957"/>
    <lineage>
        <taxon>Eukaryota</taxon>
        <taxon>Metazoa</taxon>
        <taxon>Ecdysozoa</taxon>
        <taxon>Arthropoda</taxon>
        <taxon>Myriapoda</taxon>
        <taxon>Chilopoda</taxon>
        <taxon>Pleurostigmophora</taxon>
        <taxon>Geophilomorpha</taxon>
        <taxon>Linotaeniidae</taxon>
        <taxon>Strigamia</taxon>
    </lineage>
</organism>
<evidence type="ECO:0000259" key="10">
    <source>
        <dbReference type="PROSITE" id="PS50089"/>
    </source>
</evidence>
<dbReference type="InterPro" id="IPR013083">
    <property type="entry name" value="Znf_RING/FYVE/PHD"/>
</dbReference>
<evidence type="ECO:0000256" key="8">
    <source>
        <dbReference type="PROSITE-ProRule" id="PRU00175"/>
    </source>
</evidence>
<evidence type="ECO:0000256" key="3">
    <source>
        <dbReference type="ARBA" id="ARBA00022723"/>
    </source>
</evidence>
<name>T1IXZ0_STRMM</name>
<keyword evidence="5" id="KW-0862">Zinc</keyword>
<dbReference type="EMBL" id="AFFK01020179">
    <property type="status" value="NOT_ANNOTATED_CDS"/>
    <property type="molecule type" value="Genomic_DNA"/>
</dbReference>
<evidence type="ECO:0000256" key="1">
    <source>
        <dbReference type="ARBA" id="ARBA00004370"/>
    </source>
</evidence>
<dbReference type="STRING" id="126957.T1IXZ0"/>
<evidence type="ECO:0000256" key="6">
    <source>
        <dbReference type="ARBA" id="ARBA00022989"/>
    </source>
</evidence>
<dbReference type="SMART" id="SM00184">
    <property type="entry name" value="RING"/>
    <property type="match status" value="1"/>
</dbReference>